<name>K9UFQ5_CHAP6</name>
<evidence type="ECO:0008006" key="3">
    <source>
        <dbReference type="Google" id="ProtNLM"/>
    </source>
</evidence>
<accession>K9UFQ5</accession>
<dbReference type="Proteomes" id="UP000010366">
    <property type="component" value="Chromosome"/>
</dbReference>
<organism evidence="1 2">
    <name type="scientific">Chamaesiphon minutus (strain ATCC 27169 / PCC 6605)</name>
    <dbReference type="NCBI Taxonomy" id="1173020"/>
    <lineage>
        <taxon>Bacteria</taxon>
        <taxon>Bacillati</taxon>
        <taxon>Cyanobacteriota</taxon>
        <taxon>Cyanophyceae</taxon>
        <taxon>Gomontiellales</taxon>
        <taxon>Chamaesiphonaceae</taxon>
        <taxon>Chamaesiphon</taxon>
    </lineage>
</organism>
<proteinExistence type="predicted"/>
<dbReference type="AlphaFoldDB" id="K9UFQ5"/>
<protein>
    <recommendedName>
        <fullName evidence="3">DOMON-like domain-containing protein</fullName>
    </recommendedName>
</protein>
<gene>
    <name evidence="1" type="ORF">Cha6605_2904</name>
</gene>
<sequence length="177" mass="20204">MSDFTLYPFPTDRSLPQVKIGGRVERVNGILSIEYQLQGDLDSVVILPPSDSPTRTFALWEHTCFEFFIGSPGEANYWEFNLSPSGDWNVFILDDYRQGLRAESAFTELPLQIDRQLDTLSLSGSWDLTKIISAERQLEIAISTVVKSERDEISYWALAHKGTEPNFHLRDSFIIKI</sequence>
<dbReference type="eggNOG" id="ENOG50301XF">
    <property type="taxonomic scope" value="Bacteria"/>
</dbReference>
<dbReference type="KEGG" id="cmp:Cha6605_2904"/>
<evidence type="ECO:0000313" key="1">
    <source>
        <dbReference type="EMBL" id="AFY93937.1"/>
    </source>
</evidence>
<dbReference type="OrthoDB" id="190583at2"/>
<dbReference type="EMBL" id="CP003600">
    <property type="protein sequence ID" value="AFY93937.1"/>
    <property type="molecule type" value="Genomic_DNA"/>
</dbReference>
<dbReference type="CDD" id="cd09627">
    <property type="entry name" value="DOMON_murB_like"/>
    <property type="match status" value="1"/>
</dbReference>
<keyword evidence="2" id="KW-1185">Reference proteome</keyword>
<dbReference type="PATRIC" id="fig|1173020.3.peg.3312"/>
<evidence type="ECO:0000313" key="2">
    <source>
        <dbReference type="Proteomes" id="UP000010366"/>
    </source>
</evidence>
<dbReference type="HOGENOM" id="CLU_113334_0_0_3"/>
<dbReference type="RefSeq" id="WP_015160081.1">
    <property type="nucleotide sequence ID" value="NC_019697.1"/>
</dbReference>
<reference evidence="1 2" key="1">
    <citation type="submission" date="2012-05" db="EMBL/GenBank/DDBJ databases">
        <title>Finished chromosome of genome of Chamaesiphon sp. PCC 6605.</title>
        <authorList>
            <consortium name="US DOE Joint Genome Institute"/>
            <person name="Gugger M."/>
            <person name="Coursin T."/>
            <person name="Rippka R."/>
            <person name="Tandeau De Marsac N."/>
            <person name="Huntemann M."/>
            <person name="Wei C.-L."/>
            <person name="Han J."/>
            <person name="Detter J.C."/>
            <person name="Han C."/>
            <person name="Tapia R."/>
            <person name="Chen A."/>
            <person name="Kyrpides N."/>
            <person name="Mavromatis K."/>
            <person name="Markowitz V."/>
            <person name="Szeto E."/>
            <person name="Ivanova N."/>
            <person name="Pagani I."/>
            <person name="Pati A."/>
            <person name="Goodwin L."/>
            <person name="Nordberg H.P."/>
            <person name="Cantor M.N."/>
            <person name="Hua S.X."/>
            <person name="Woyke T."/>
            <person name="Kerfeld C.A."/>
        </authorList>
    </citation>
    <scope>NUCLEOTIDE SEQUENCE [LARGE SCALE GENOMIC DNA]</scope>
    <source>
        <strain evidence="2">ATCC 27169 / PCC 6605</strain>
    </source>
</reference>
<dbReference type="STRING" id="1173020.Cha6605_2904"/>